<reference evidence="2 3" key="1">
    <citation type="submission" date="2018-06" db="EMBL/GenBank/DDBJ databases">
        <title>Complete genome sequence of Paracoccus mutanolyticus strain RSP-02 isolated from cellulosic waste.</title>
        <authorList>
            <person name="Amrutha R.N."/>
            <person name="Shrivastav A."/>
            <person name="Buddana S.K."/>
            <person name="Deshpande U."/>
            <person name="Prakasham R.S."/>
        </authorList>
    </citation>
    <scope>NUCLEOTIDE SEQUENCE [LARGE SCALE GENOMIC DNA]</scope>
    <source>
        <strain evidence="2 3">RSP-02</strain>
    </source>
</reference>
<dbReference type="RefSeq" id="WP_112887843.1">
    <property type="nucleotide sequence ID" value="NZ_CP030239.1"/>
</dbReference>
<feature type="transmembrane region" description="Helical" evidence="1">
    <location>
        <begin position="20"/>
        <end position="42"/>
    </location>
</feature>
<keyword evidence="3" id="KW-1185">Reference proteome</keyword>
<keyword evidence="1" id="KW-1133">Transmembrane helix</keyword>
<dbReference type="Proteomes" id="UP000249922">
    <property type="component" value="Chromosome"/>
</dbReference>
<evidence type="ECO:0000313" key="3">
    <source>
        <dbReference type="Proteomes" id="UP000249922"/>
    </source>
</evidence>
<organism evidence="2 3">
    <name type="scientific">Paracoccus mutanolyticus</name>
    <dbReference type="NCBI Taxonomy" id="1499308"/>
    <lineage>
        <taxon>Bacteria</taxon>
        <taxon>Pseudomonadati</taxon>
        <taxon>Pseudomonadota</taxon>
        <taxon>Alphaproteobacteria</taxon>
        <taxon>Rhodobacterales</taxon>
        <taxon>Paracoccaceae</taxon>
        <taxon>Paracoccus</taxon>
    </lineage>
</organism>
<protein>
    <submittedName>
        <fullName evidence="2">Uncharacterized protein</fullName>
    </submittedName>
</protein>
<proteinExistence type="predicted"/>
<gene>
    <name evidence="2" type="ORF">DPM13_08610</name>
</gene>
<keyword evidence="1" id="KW-0812">Transmembrane</keyword>
<evidence type="ECO:0000313" key="2">
    <source>
        <dbReference type="EMBL" id="AWX93191.1"/>
    </source>
</evidence>
<evidence type="ECO:0000256" key="1">
    <source>
        <dbReference type="SAM" id="Phobius"/>
    </source>
</evidence>
<accession>A0ABM6WRL8</accession>
<sequence length="68" mass="7612">MALTLAVVIELHRKAPLLDIRWLASPAMLHLTVTLLLFRLVLSEQGAGAPRMFQARASPRASWCRCSR</sequence>
<dbReference type="EMBL" id="CP030239">
    <property type="protein sequence ID" value="AWX93191.1"/>
    <property type="molecule type" value="Genomic_DNA"/>
</dbReference>
<keyword evidence="1" id="KW-0472">Membrane</keyword>
<name>A0ABM6WRL8_9RHOB</name>